<accession>A0ABD3G5T7</accession>
<sequence>MVARQVEVQPIAGCTAILKRRNSGTAAGTSEPLGHEEQLRRYWWLRPAEEGRSRRIAALSPMLKGRGTKTKPASLESNQKSIGELEESAQPRICQLEHKCQSGATIRANTNR</sequence>
<name>A0ABD3G5T7_9STRA</name>
<dbReference type="AlphaFoldDB" id="A0ABD3G5T7"/>
<dbReference type="EMBL" id="JBIMZQ010000001">
    <property type="protein sequence ID" value="KAL3674503.1"/>
    <property type="molecule type" value="Genomic_DNA"/>
</dbReference>
<proteinExistence type="predicted"/>
<dbReference type="Proteomes" id="UP001632037">
    <property type="component" value="Unassembled WGS sequence"/>
</dbReference>
<comment type="caution">
    <text evidence="1">The sequence shown here is derived from an EMBL/GenBank/DDBJ whole genome shotgun (WGS) entry which is preliminary data.</text>
</comment>
<keyword evidence="2" id="KW-1185">Reference proteome</keyword>
<evidence type="ECO:0000313" key="2">
    <source>
        <dbReference type="Proteomes" id="UP001632037"/>
    </source>
</evidence>
<organism evidence="1 2">
    <name type="scientific">Phytophthora oleae</name>
    <dbReference type="NCBI Taxonomy" id="2107226"/>
    <lineage>
        <taxon>Eukaryota</taxon>
        <taxon>Sar</taxon>
        <taxon>Stramenopiles</taxon>
        <taxon>Oomycota</taxon>
        <taxon>Peronosporomycetes</taxon>
        <taxon>Peronosporales</taxon>
        <taxon>Peronosporaceae</taxon>
        <taxon>Phytophthora</taxon>
    </lineage>
</organism>
<reference evidence="1 2" key="1">
    <citation type="submission" date="2024-09" db="EMBL/GenBank/DDBJ databases">
        <title>Genome sequencing and assembly of Phytophthora oleae, isolate VK10A, causative agent of rot of olive drupes.</title>
        <authorList>
            <person name="Conti Taguali S."/>
            <person name="Riolo M."/>
            <person name="La Spada F."/>
            <person name="Cacciola S.O."/>
            <person name="Dionisio G."/>
        </authorList>
    </citation>
    <scope>NUCLEOTIDE SEQUENCE [LARGE SCALE GENOMIC DNA]</scope>
    <source>
        <strain evidence="1 2">VK10A</strain>
    </source>
</reference>
<gene>
    <name evidence="1" type="ORF">V7S43_000451</name>
</gene>
<protein>
    <submittedName>
        <fullName evidence="1">Uncharacterized protein</fullName>
    </submittedName>
</protein>
<evidence type="ECO:0000313" key="1">
    <source>
        <dbReference type="EMBL" id="KAL3674503.1"/>
    </source>
</evidence>